<dbReference type="GeneID" id="8230643"/>
<dbReference type="CTD" id="8230643"/>
<dbReference type="EMBL" id="DS235797">
    <property type="protein sequence ID" value="EEB17195.1"/>
    <property type="molecule type" value="Genomic_DNA"/>
</dbReference>
<dbReference type="InParanoid" id="E0VUY9"/>
<dbReference type="VEuPathDB" id="VectorBase:PHUM456810"/>
<reference evidence="3" key="3">
    <citation type="submission" date="2020-05" db="UniProtKB">
        <authorList>
            <consortium name="EnsemblMetazoa"/>
        </authorList>
    </citation>
    <scope>IDENTIFICATION</scope>
    <source>
        <strain evidence="3">USDA</strain>
    </source>
</reference>
<dbReference type="AlphaFoldDB" id="E0VUY9"/>
<keyword evidence="4" id="KW-1185">Reference proteome</keyword>
<protein>
    <submittedName>
        <fullName evidence="2 3">Uncharacterized protein</fullName>
    </submittedName>
</protein>
<keyword evidence="1" id="KW-0732">Signal</keyword>
<dbReference type="EMBL" id="AAZO01005557">
    <property type="status" value="NOT_ANNOTATED_CDS"/>
    <property type="molecule type" value="Genomic_DNA"/>
</dbReference>
<proteinExistence type="predicted"/>
<dbReference type="KEGG" id="phu:Phum_PHUM456810"/>
<feature type="chain" id="PRO_5014570224" evidence="1">
    <location>
        <begin position="23"/>
        <end position="228"/>
    </location>
</feature>
<evidence type="ECO:0000256" key="1">
    <source>
        <dbReference type="SAM" id="SignalP"/>
    </source>
</evidence>
<dbReference type="EnsemblMetazoa" id="PHUM456810-RA">
    <property type="protein sequence ID" value="PHUM456810-PA"/>
    <property type="gene ID" value="PHUM456810"/>
</dbReference>
<evidence type="ECO:0000313" key="2">
    <source>
        <dbReference type="EMBL" id="EEB17195.1"/>
    </source>
</evidence>
<dbReference type="RefSeq" id="XP_002429933.1">
    <property type="nucleotide sequence ID" value="XM_002429888.1"/>
</dbReference>
<reference evidence="2" key="2">
    <citation type="submission" date="2007-04" db="EMBL/GenBank/DDBJ databases">
        <title>The genome of the human body louse.</title>
        <authorList>
            <consortium name="The Human Body Louse Genome Consortium"/>
            <person name="Kirkness E."/>
            <person name="Walenz B."/>
            <person name="Hass B."/>
            <person name="Bruggner R."/>
            <person name="Strausberg R."/>
        </authorList>
    </citation>
    <scope>NUCLEOTIDE SEQUENCE</scope>
    <source>
        <strain evidence="2">USDA</strain>
    </source>
</reference>
<accession>E0VUY9</accession>
<organism>
    <name type="scientific">Pediculus humanus subsp. corporis</name>
    <name type="common">Body louse</name>
    <dbReference type="NCBI Taxonomy" id="121224"/>
    <lineage>
        <taxon>Eukaryota</taxon>
        <taxon>Metazoa</taxon>
        <taxon>Ecdysozoa</taxon>
        <taxon>Arthropoda</taxon>
        <taxon>Hexapoda</taxon>
        <taxon>Insecta</taxon>
        <taxon>Pterygota</taxon>
        <taxon>Neoptera</taxon>
        <taxon>Paraneoptera</taxon>
        <taxon>Psocodea</taxon>
        <taxon>Troctomorpha</taxon>
        <taxon>Phthiraptera</taxon>
        <taxon>Anoplura</taxon>
        <taxon>Pediculidae</taxon>
        <taxon>Pediculus</taxon>
    </lineage>
</organism>
<reference evidence="2" key="1">
    <citation type="submission" date="2007-04" db="EMBL/GenBank/DDBJ databases">
        <title>Annotation of Pediculus humanus corporis strain USDA.</title>
        <authorList>
            <person name="Kirkness E."/>
            <person name="Hannick L."/>
            <person name="Hass B."/>
            <person name="Bruggner R."/>
            <person name="Lawson D."/>
            <person name="Bidwell S."/>
            <person name="Joardar V."/>
            <person name="Caler E."/>
            <person name="Walenz B."/>
            <person name="Inman J."/>
            <person name="Schobel S."/>
            <person name="Galinsky K."/>
            <person name="Amedeo P."/>
            <person name="Strausberg R."/>
        </authorList>
    </citation>
    <scope>NUCLEOTIDE SEQUENCE</scope>
    <source>
        <strain evidence="2">USDA</strain>
    </source>
</reference>
<dbReference type="Proteomes" id="UP000009046">
    <property type="component" value="Unassembled WGS sequence"/>
</dbReference>
<feature type="signal peptide" evidence="1">
    <location>
        <begin position="1"/>
        <end position="22"/>
    </location>
</feature>
<gene>
    <name evidence="3" type="primary">8230643</name>
    <name evidence="2" type="ORF">Phum_PHUM456810</name>
</gene>
<sequence>MLRQGILFLVFYAILLIEVSKGQPRNNDNFWNNHKGKKNDEGVMAEGSILKRIVRDANPKINPWNDHDDNNDNFDANEEKSYLRPVRSIEKETELLLGAPPPLNNNNNLYKNSKDVEKLFDRFIIQKGVGQSNCECNSWFSYIFGCYCFDLFNNEVVYFFYHTTKVFCKDDLSVYNENGNFINEIFCFFRRIIGRQITHDNRDHYYYFDDNEKKHFDIMGHNGSLELK</sequence>
<evidence type="ECO:0000313" key="4">
    <source>
        <dbReference type="Proteomes" id="UP000009046"/>
    </source>
</evidence>
<evidence type="ECO:0000313" key="3">
    <source>
        <dbReference type="EnsemblMetazoa" id="PHUM456810-PA"/>
    </source>
</evidence>
<dbReference type="HOGENOM" id="CLU_1216061_0_0_1"/>
<name>E0VUY9_PEDHC</name>